<sequence>MIEREIANVLVKHGAEQLHTHHDSATEDLFGAQAHQKANIPAPKP</sequence>
<evidence type="ECO:0000313" key="1">
    <source>
        <dbReference type="EMBL" id="ABQ19910.1"/>
    </source>
</evidence>
<dbReference type="Proteomes" id="UP000000249">
    <property type="component" value="Chromosome 1"/>
</dbReference>
<reference evidence="1 2" key="1">
    <citation type="submission" date="2007-03" db="EMBL/GenBank/DDBJ databases">
        <authorList>
            <person name="Heidelberg J."/>
        </authorList>
    </citation>
    <scope>NUCLEOTIDE SEQUENCE [LARGE SCALE GENOMIC DNA]</scope>
    <source>
        <strain evidence="2">ATCC 39541 / Classical Ogawa 395 / O395</strain>
    </source>
</reference>
<protein>
    <submittedName>
        <fullName evidence="1">Uncharacterized protein</fullName>
    </submittedName>
</protein>
<name>A0A0H3AHJ9_VIBC3</name>
<accession>A0A0H3AHJ9</accession>
<dbReference type="AlphaFoldDB" id="A0A0H3AHJ9"/>
<evidence type="ECO:0000313" key="2">
    <source>
        <dbReference type="Proteomes" id="UP000000249"/>
    </source>
</evidence>
<proteinExistence type="predicted"/>
<dbReference type="EMBL" id="CP000627">
    <property type="protein sequence ID" value="ABQ19910.1"/>
    <property type="molecule type" value="Genomic_DNA"/>
</dbReference>
<organism evidence="1 2">
    <name type="scientific">Vibrio cholerae serotype O1 (strain ATCC 39541 / Classical Ogawa 395 / O395)</name>
    <dbReference type="NCBI Taxonomy" id="345073"/>
    <lineage>
        <taxon>Bacteria</taxon>
        <taxon>Pseudomonadati</taxon>
        <taxon>Pseudomonadota</taxon>
        <taxon>Gammaproteobacteria</taxon>
        <taxon>Vibrionales</taxon>
        <taxon>Vibrionaceae</taxon>
        <taxon>Vibrio</taxon>
    </lineage>
</organism>
<gene>
    <name evidence="1" type="ordered locus">VC0395_A2317</name>
</gene>
<dbReference type="KEGG" id="vco:VC0395_A2317"/>